<comment type="caution">
    <text evidence="2">The sequence shown here is derived from an EMBL/GenBank/DDBJ whole genome shotgun (WGS) entry which is preliminary data.</text>
</comment>
<keyword evidence="1" id="KW-0812">Transmembrane</keyword>
<accession>A0ABU4RK94</accession>
<feature type="transmembrane region" description="Helical" evidence="1">
    <location>
        <begin position="50"/>
        <end position="68"/>
    </location>
</feature>
<dbReference type="EMBL" id="JAXAFJ010000002">
    <property type="protein sequence ID" value="MDX6805247.1"/>
    <property type="molecule type" value="Genomic_DNA"/>
</dbReference>
<dbReference type="RefSeq" id="WP_319843372.1">
    <property type="nucleotide sequence ID" value="NZ_JAXAFJ010000002.1"/>
</dbReference>
<feature type="transmembrane region" description="Helical" evidence="1">
    <location>
        <begin position="111"/>
        <end position="133"/>
    </location>
</feature>
<dbReference type="InterPro" id="IPR018710">
    <property type="entry name" value="DUF2232"/>
</dbReference>
<dbReference type="Pfam" id="PF09991">
    <property type="entry name" value="DUF2232"/>
    <property type="match status" value="1"/>
</dbReference>
<feature type="transmembrane region" description="Helical" evidence="1">
    <location>
        <begin position="74"/>
        <end position="91"/>
    </location>
</feature>
<sequence length="323" mass="33931">MIFLIVGLAAGAASATLSLSLLSGSMLAVLLFMFAPLPILIASMGWNHRAGLVGAAAASAMLLGVAGFETARGYALSIGLPAWWLGYLCLLARPRGERQEDGVDWYPIGRLVLWTAAVGAALVLMTILLAGSITEYREMLKVMFETFLRQETGTAADAPIVLPGGGDPARLAELAVIALPPLGAAVWTANTLFNLWVAGRVVRASSRLARPWPELPMLTLPGLALPAFALSIAGAMVPGVGFCFGIIASALAVAFSIQGLACLHAVSRGISGRGLLLTGTYLLLAVQTWTLVFLAILGIAEQMFQLRSRAADRAARRKPPSRN</sequence>
<evidence type="ECO:0000313" key="2">
    <source>
        <dbReference type="EMBL" id="MDX6805247.1"/>
    </source>
</evidence>
<feature type="transmembrane region" description="Helical" evidence="1">
    <location>
        <begin position="25"/>
        <end position="43"/>
    </location>
</feature>
<name>A0ABU4RK94_9HYPH</name>
<gene>
    <name evidence="2" type="ORF">SCD90_04140</name>
</gene>
<feature type="transmembrane region" description="Helical" evidence="1">
    <location>
        <begin position="218"/>
        <end position="238"/>
    </location>
</feature>
<evidence type="ECO:0000256" key="1">
    <source>
        <dbReference type="SAM" id="Phobius"/>
    </source>
</evidence>
<feature type="transmembrane region" description="Helical" evidence="1">
    <location>
        <begin position="244"/>
        <end position="263"/>
    </location>
</feature>
<dbReference type="Proteomes" id="UP001274321">
    <property type="component" value="Unassembled WGS sequence"/>
</dbReference>
<proteinExistence type="predicted"/>
<organism evidence="2 3">
    <name type="scientific">Terrihabitans rhizophilus</name>
    <dbReference type="NCBI Taxonomy" id="3092662"/>
    <lineage>
        <taxon>Bacteria</taxon>
        <taxon>Pseudomonadati</taxon>
        <taxon>Pseudomonadota</taxon>
        <taxon>Alphaproteobacteria</taxon>
        <taxon>Hyphomicrobiales</taxon>
        <taxon>Terrihabitans</taxon>
    </lineage>
</organism>
<keyword evidence="3" id="KW-1185">Reference proteome</keyword>
<keyword evidence="1" id="KW-1133">Transmembrane helix</keyword>
<feature type="transmembrane region" description="Helical" evidence="1">
    <location>
        <begin position="275"/>
        <end position="300"/>
    </location>
</feature>
<protein>
    <submittedName>
        <fullName evidence="2">DUF2232 domain-containing protein</fullName>
    </submittedName>
</protein>
<reference evidence="2 3" key="1">
    <citation type="submission" date="2023-11" db="EMBL/GenBank/DDBJ databases">
        <authorList>
            <person name="Bao R."/>
        </authorList>
    </citation>
    <scope>NUCLEOTIDE SEQUENCE [LARGE SCALE GENOMIC DNA]</scope>
    <source>
        <strain evidence="2 3">PJ23</strain>
    </source>
</reference>
<evidence type="ECO:0000313" key="3">
    <source>
        <dbReference type="Proteomes" id="UP001274321"/>
    </source>
</evidence>
<feature type="transmembrane region" description="Helical" evidence="1">
    <location>
        <begin position="174"/>
        <end position="197"/>
    </location>
</feature>
<keyword evidence="1" id="KW-0472">Membrane</keyword>